<proteinExistence type="predicted"/>
<dbReference type="Proteomes" id="UP001162060">
    <property type="component" value="Unassembled WGS sequence"/>
</dbReference>
<dbReference type="EMBL" id="CAKLBY020000259">
    <property type="protein sequence ID" value="CAK7940886.1"/>
    <property type="molecule type" value="Genomic_DNA"/>
</dbReference>
<dbReference type="AlphaFoldDB" id="A0AAV1V2R2"/>
<comment type="caution">
    <text evidence="1">The sequence shown here is derived from an EMBL/GenBank/DDBJ whole genome shotgun (WGS) entry which is preliminary data.</text>
</comment>
<gene>
    <name evidence="1" type="ORF">PM001_LOCUS26036</name>
</gene>
<accession>A0AAV1V2R2</accession>
<evidence type="ECO:0000313" key="2">
    <source>
        <dbReference type="Proteomes" id="UP001162060"/>
    </source>
</evidence>
<protein>
    <submittedName>
        <fullName evidence="1">Uncharacterized protein</fullName>
    </submittedName>
</protein>
<name>A0AAV1V2R2_9STRA</name>
<evidence type="ECO:0000313" key="1">
    <source>
        <dbReference type="EMBL" id="CAK7940886.1"/>
    </source>
</evidence>
<reference evidence="1" key="1">
    <citation type="submission" date="2024-01" db="EMBL/GenBank/DDBJ databases">
        <authorList>
            <person name="Webb A."/>
        </authorList>
    </citation>
    <scope>NUCLEOTIDE SEQUENCE</scope>
    <source>
        <strain evidence="1">Pm1</strain>
    </source>
</reference>
<sequence>MQCVVWIPGSRYSPGGSTRDSVRQITTYPFASPASSSISARSGLGFDAENTDERGQMDLAVLLVFCDQQGPVLKSEKIEMNRPIEDTACLDPPYIRRELRLPTL</sequence>
<organism evidence="1 2">
    <name type="scientific">Peronospora matthiolae</name>
    <dbReference type="NCBI Taxonomy" id="2874970"/>
    <lineage>
        <taxon>Eukaryota</taxon>
        <taxon>Sar</taxon>
        <taxon>Stramenopiles</taxon>
        <taxon>Oomycota</taxon>
        <taxon>Peronosporomycetes</taxon>
        <taxon>Peronosporales</taxon>
        <taxon>Peronosporaceae</taxon>
        <taxon>Peronospora</taxon>
    </lineage>
</organism>